<feature type="domain" description="IrrE N-terminal-like" evidence="1">
    <location>
        <begin position="72"/>
        <end position="155"/>
    </location>
</feature>
<name>A0ABN7KWR3_9BURK</name>
<dbReference type="Pfam" id="PF06114">
    <property type="entry name" value="Peptidase_M78"/>
    <property type="match status" value="1"/>
</dbReference>
<evidence type="ECO:0000313" key="2">
    <source>
        <dbReference type="EMBL" id="CAE6712272.1"/>
    </source>
</evidence>
<dbReference type="InterPro" id="IPR052345">
    <property type="entry name" value="Rad_response_metalloprotease"/>
</dbReference>
<dbReference type="Gene3D" id="1.10.10.2910">
    <property type="match status" value="1"/>
</dbReference>
<proteinExistence type="predicted"/>
<accession>A0ABN7KWR3</accession>
<evidence type="ECO:0000313" key="3">
    <source>
        <dbReference type="Proteomes" id="UP000673821"/>
    </source>
</evidence>
<dbReference type="PANTHER" id="PTHR43236">
    <property type="entry name" value="ANTITOXIN HIGA1"/>
    <property type="match status" value="1"/>
</dbReference>
<dbReference type="InterPro" id="IPR010359">
    <property type="entry name" value="IrrE_HExxH"/>
</dbReference>
<evidence type="ECO:0000259" key="1">
    <source>
        <dbReference type="Pfam" id="PF06114"/>
    </source>
</evidence>
<protein>
    <recommendedName>
        <fullName evidence="1">IrrE N-terminal-like domain-containing protein</fullName>
    </recommendedName>
</protein>
<comment type="caution">
    <text evidence="2">The sequence shown here is derived from an EMBL/GenBank/DDBJ whole genome shotgun (WGS) entry which is preliminary data.</text>
</comment>
<gene>
    <name evidence="2" type="ORF">R69776_01139</name>
</gene>
<dbReference type="EMBL" id="CAJNBH010000003">
    <property type="protein sequence ID" value="CAE6712272.1"/>
    <property type="molecule type" value="Genomic_DNA"/>
</dbReference>
<sequence>MIAANRRAEIEKIVRGMHHEIIQGAKLRYRCGLPPCPQLFSPDVAIEKYGYSYEVRESMPGAHTGRQFQTAGMIDTEQGIVMVSSELKFETQRFTAAHELGHLVLHESRPEMRRHRDRPVTGENTGPRDLIEEEADYFAAVWLAPAPTVKYYFQERFANIPLVLNEDTAFHVAGYGGEIPDLMASKQGSLAFPIAVARATAFNGRRFESLAHFFGLSPTAMGIRLKELELVTY</sequence>
<dbReference type="RefSeq" id="WP_234476627.1">
    <property type="nucleotide sequence ID" value="NZ_CAJNBH010000003.1"/>
</dbReference>
<dbReference type="PANTHER" id="PTHR43236:SF1">
    <property type="entry name" value="BLL7220 PROTEIN"/>
    <property type="match status" value="1"/>
</dbReference>
<keyword evidence="3" id="KW-1185">Reference proteome</keyword>
<dbReference type="Proteomes" id="UP000673821">
    <property type="component" value="Unassembled WGS sequence"/>
</dbReference>
<reference evidence="2 3" key="1">
    <citation type="submission" date="2021-02" db="EMBL/GenBank/DDBJ databases">
        <authorList>
            <person name="Vanwijnsberghe S."/>
        </authorList>
    </citation>
    <scope>NUCLEOTIDE SEQUENCE [LARGE SCALE GENOMIC DNA]</scope>
    <source>
        <strain evidence="2 3">R-69776</strain>
    </source>
</reference>
<organism evidence="2 3">
    <name type="scientific">Paraburkholderia nemoris</name>
    <dbReference type="NCBI Taxonomy" id="2793076"/>
    <lineage>
        <taxon>Bacteria</taxon>
        <taxon>Pseudomonadati</taxon>
        <taxon>Pseudomonadota</taxon>
        <taxon>Betaproteobacteria</taxon>
        <taxon>Burkholderiales</taxon>
        <taxon>Burkholderiaceae</taxon>
        <taxon>Paraburkholderia</taxon>
    </lineage>
</organism>